<evidence type="ECO:0000313" key="7">
    <source>
        <dbReference type="Proteomes" id="UP000295565"/>
    </source>
</evidence>
<keyword evidence="7" id="KW-1185">Reference proteome</keyword>
<evidence type="ECO:0000256" key="3">
    <source>
        <dbReference type="ARBA" id="ARBA00023125"/>
    </source>
</evidence>
<dbReference type="PANTHER" id="PTHR30419:SF30">
    <property type="entry name" value="LYSR FAMILY TRANSCRIPTIONAL REGULATOR"/>
    <property type="match status" value="1"/>
</dbReference>
<dbReference type="InterPro" id="IPR036390">
    <property type="entry name" value="WH_DNA-bd_sf"/>
</dbReference>
<keyword evidence="3" id="KW-0238">DNA-binding</keyword>
<dbReference type="GO" id="GO:0003677">
    <property type="term" value="F:DNA binding"/>
    <property type="evidence" value="ECO:0007669"/>
    <property type="project" value="UniProtKB-KW"/>
</dbReference>
<dbReference type="AlphaFoldDB" id="A0A4R1J7D9"/>
<keyword evidence="2" id="KW-0805">Transcription regulation</keyword>
<protein>
    <submittedName>
        <fullName evidence="6">LysR family transcriptional regulator</fullName>
    </submittedName>
</protein>
<dbReference type="PANTHER" id="PTHR30419">
    <property type="entry name" value="HTH-TYPE TRANSCRIPTIONAL REGULATOR YBHD"/>
    <property type="match status" value="1"/>
</dbReference>
<sequence length="312" mass="35290">MQHELKGVQTFVKIAEIGSFTRAAELLHISQPALTRRLKKLEDDLGAALFERSTRQVRLTPVGKSFLPNARNLLDFYENSILDIKELATNQTGVITISCLPTAAFYFLPKVIRKYNESFPNIRIRVMEHSANDCLEAVLSGDADFGINMINITDLSIDFTPLVNEPFVVACRRDHELTQHKLVSWQQLCEYKLIGVRHSSGNRSLIEQALESTSCHPNWFYEVRHLSTSLGLVEAGLGVAVVPSLAMPFDEQHHLLVSRPLVDPVIRRTLGLVQRRNTELSPSAQRFHELLLQLWSNDQASPWLVMNQDALL</sequence>
<evidence type="ECO:0000313" key="6">
    <source>
        <dbReference type="EMBL" id="TCK46400.1"/>
    </source>
</evidence>
<dbReference type="CDD" id="cd08440">
    <property type="entry name" value="PBP2_LTTR_like_4"/>
    <property type="match status" value="1"/>
</dbReference>
<dbReference type="InterPro" id="IPR036388">
    <property type="entry name" value="WH-like_DNA-bd_sf"/>
</dbReference>
<dbReference type="Pfam" id="PF00126">
    <property type="entry name" value="HTH_1"/>
    <property type="match status" value="1"/>
</dbReference>
<dbReference type="PRINTS" id="PR00039">
    <property type="entry name" value="HTHLYSR"/>
</dbReference>
<feature type="domain" description="HTH lysR-type" evidence="5">
    <location>
        <begin position="3"/>
        <end position="60"/>
    </location>
</feature>
<dbReference type="SUPFAM" id="SSF46785">
    <property type="entry name" value="Winged helix' DNA-binding domain"/>
    <property type="match status" value="1"/>
</dbReference>
<dbReference type="SUPFAM" id="SSF53850">
    <property type="entry name" value="Periplasmic binding protein-like II"/>
    <property type="match status" value="1"/>
</dbReference>
<dbReference type="InterPro" id="IPR005119">
    <property type="entry name" value="LysR_subst-bd"/>
</dbReference>
<dbReference type="InterPro" id="IPR000847">
    <property type="entry name" value="LysR_HTH_N"/>
</dbReference>
<dbReference type="InterPro" id="IPR050950">
    <property type="entry name" value="HTH-type_LysR_regulators"/>
</dbReference>
<evidence type="ECO:0000259" key="5">
    <source>
        <dbReference type="PROSITE" id="PS50931"/>
    </source>
</evidence>
<dbReference type="Gene3D" id="1.10.10.10">
    <property type="entry name" value="Winged helix-like DNA-binding domain superfamily/Winged helix DNA-binding domain"/>
    <property type="match status" value="1"/>
</dbReference>
<evidence type="ECO:0000256" key="4">
    <source>
        <dbReference type="ARBA" id="ARBA00023163"/>
    </source>
</evidence>
<evidence type="ECO:0000256" key="1">
    <source>
        <dbReference type="ARBA" id="ARBA00009437"/>
    </source>
</evidence>
<dbReference type="Proteomes" id="UP000295565">
    <property type="component" value="Unassembled WGS sequence"/>
</dbReference>
<accession>A0A4R1J7D9</accession>
<comment type="similarity">
    <text evidence="1">Belongs to the LysR transcriptional regulatory family.</text>
</comment>
<evidence type="ECO:0000256" key="2">
    <source>
        <dbReference type="ARBA" id="ARBA00023015"/>
    </source>
</evidence>
<dbReference type="Gene3D" id="3.40.190.290">
    <property type="match status" value="1"/>
</dbReference>
<keyword evidence="4" id="KW-0804">Transcription</keyword>
<dbReference type="RefSeq" id="WP_131914398.1">
    <property type="nucleotide sequence ID" value="NZ_OU594967.1"/>
</dbReference>
<dbReference type="GO" id="GO:0005829">
    <property type="term" value="C:cytosol"/>
    <property type="evidence" value="ECO:0007669"/>
    <property type="project" value="TreeGrafter"/>
</dbReference>
<name>A0A4R1J7D9_9GAMM</name>
<organism evidence="6 7">
    <name type="scientific">Celerinatantimonas diazotrophica</name>
    <dbReference type="NCBI Taxonomy" id="412034"/>
    <lineage>
        <taxon>Bacteria</taxon>
        <taxon>Pseudomonadati</taxon>
        <taxon>Pseudomonadota</taxon>
        <taxon>Gammaproteobacteria</taxon>
        <taxon>Celerinatantimonadaceae</taxon>
        <taxon>Celerinatantimonas</taxon>
    </lineage>
</organism>
<dbReference type="Pfam" id="PF03466">
    <property type="entry name" value="LysR_substrate"/>
    <property type="match status" value="1"/>
</dbReference>
<dbReference type="GO" id="GO:0003700">
    <property type="term" value="F:DNA-binding transcription factor activity"/>
    <property type="evidence" value="ECO:0007669"/>
    <property type="project" value="InterPro"/>
</dbReference>
<dbReference type="FunFam" id="1.10.10.10:FF:000001">
    <property type="entry name" value="LysR family transcriptional regulator"/>
    <property type="match status" value="1"/>
</dbReference>
<proteinExistence type="inferred from homology"/>
<dbReference type="EMBL" id="SMGD01000019">
    <property type="protein sequence ID" value="TCK46400.1"/>
    <property type="molecule type" value="Genomic_DNA"/>
</dbReference>
<comment type="caution">
    <text evidence="6">The sequence shown here is derived from an EMBL/GenBank/DDBJ whole genome shotgun (WGS) entry which is preliminary data.</text>
</comment>
<gene>
    <name evidence="6" type="ORF">EV690_3679</name>
</gene>
<dbReference type="OrthoDB" id="8437302at2"/>
<dbReference type="PROSITE" id="PS50931">
    <property type="entry name" value="HTH_LYSR"/>
    <property type="match status" value="1"/>
</dbReference>
<reference evidence="6 7" key="1">
    <citation type="submission" date="2019-03" db="EMBL/GenBank/DDBJ databases">
        <title>Genomic Encyclopedia of Type Strains, Phase IV (KMG-IV): sequencing the most valuable type-strain genomes for metagenomic binning, comparative biology and taxonomic classification.</title>
        <authorList>
            <person name="Goeker M."/>
        </authorList>
    </citation>
    <scope>NUCLEOTIDE SEQUENCE [LARGE SCALE GENOMIC DNA]</scope>
    <source>
        <strain evidence="6 7">DSM 18577</strain>
    </source>
</reference>